<keyword evidence="3" id="KW-0732">Signal</keyword>
<evidence type="ECO:0000256" key="2">
    <source>
        <dbReference type="SAM" id="MobiDB-lite"/>
    </source>
</evidence>
<protein>
    <recommendedName>
        <fullName evidence="6">CPR type cuticle protein</fullName>
    </recommendedName>
</protein>
<organism evidence="4 5">
    <name type="scientific">Cimex lectularius</name>
    <name type="common">Bed bug</name>
    <name type="synonym">Acanthia lectularia</name>
    <dbReference type="NCBI Taxonomy" id="79782"/>
    <lineage>
        <taxon>Eukaryota</taxon>
        <taxon>Metazoa</taxon>
        <taxon>Ecdysozoa</taxon>
        <taxon>Arthropoda</taxon>
        <taxon>Hexapoda</taxon>
        <taxon>Insecta</taxon>
        <taxon>Pterygota</taxon>
        <taxon>Neoptera</taxon>
        <taxon>Paraneoptera</taxon>
        <taxon>Hemiptera</taxon>
        <taxon>Heteroptera</taxon>
        <taxon>Panheteroptera</taxon>
        <taxon>Cimicomorpha</taxon>
        <taxon>Cimicidae</taxon>
        <taxon>Cimex</taxon>
    </lineage>
</organism>
<dbReference type="PANTHER" id="PTHR10380">
    <property type="entry name" value="CUTICLE PROTEIN"/>
    <property type="match status" value="1"/>
</dbReference>
<dbReference type="PANTHER" id="PTHR10380:SF209">
    <property type="match status" value="1"/>
</dbReference>
<accession>A0A8I6SD68</accession>
<sequence length="431" mass="49673">MHPHGLLTGFVCLGLFLFVSAEEEQQEVPIIKQINRVNEDGTYTFGYEAADGSFKIETRDVLGNVKGMFGFIDQTGELKRVSYSASNGTGFQATNYGRERESSTRKPVLVYRGNNHAGQVLRRGETTTPTYDYTRTTERPIRVLVTKRPLEKSPNLIRRQLDRSRDNQDIYTPGSNVPRNFRYPQIIGPDPREVYRNMLLEQSNLKPDYPRVRYYTPVEEDYPEVPAVVPMVDRVLSSRRYRPSVVDEQVYPVPRRPAPPAYRQQYDYPPIDYEALREEIMNYLIQYLQYRTRRPVQAPYYQQPRYDDYYQPPPAPLPRIPYYRPPVQQPPLPYPYVNTNVQYSQPEQVSQQQDQIALLKERMDSHDHRDTADTRPPSPGLIKMLLARPSTVRPSVRSVEILGTAASTRSTPTTRSAPTSTQSTEPMVAAS</sequence>
<gene>
    <name evidence="4" type="primary">106671998</name>
</gene>
<evidence type="ECO:0000313" key="4">
    <source>
        <dbReference type="EnsemblMetazoa" id="XP_014258526.1"/>
    </source>
</evidence>
<dbReference type="GO" id="GO:0008010">
    <property type="term" value="F:structural constituent of chitin-based larval cuticle"/>
    <property type="evidence" value="ECO:0007669"/>
    <property type="project" value="TreeGrafter"/>
</dbReference>
<dbReference type="AlphaFoldDB" id="A0A8I6SD68"/>
<feature type="chain" id="PRO_5035193815" description="CPR type cuticle protein" evidence="3">
    <location>
        <begin position="22"/>
        <end position="431"/>
    </location>
</feature>
<evidence type="ECO:0008006" key="6">
    <source>
        <dbReference type="Google" id="ProtNLM"/>
    </source>
</evidence>
<feature type="compositionally biased region" description="Low complexity" evidence="2">
    <location>
        <begin position="404"/>
        <end position="424"/>
    </location>
</feature>
<dbReference type="EnsemblMetazoa" id="XM_014403040.2">
    <property type="protein sequence ID" value="XP_014258526.1"/>
    <property type="gene ID" value="LOC106671998"/>
</dbReference>
<evidence type="ECO:0000313" key="5">
    <source>
        <dbReference type="Proteomes" id="UP000494040"/>
    </source>
</evidence>
<dbReference type="GO" id="GO:0062129">
    <property type="term" value="C:chitin-based extracellular matrix"/>
    <property type="evidence" value="ECO:0007669"/>
    <property type="project" value="TreeGrafter"/>
</dbReference>
<dbReference type="InterPro" id="IPR000618">
    <property type="entry name" value="Insect_cuticle"/>
</dbReference>
<feature type="region of interest" description="Disordered" evidence="2">
    <location>
        <begin position="398"/>
        <end position="431"/>
    </location>
</feature>
<dbReference type="PROSITE" id="PS51155">
    <property type="entry name" value="CHIT_BIND_RR_2"/>
    <property type="match status" value="1"/>
</dbReference>
<name>A0A8I6SD68_CIMLE</name>
<dbReference type="Proteomes" id="UP000494040">
    <property type="component" value="Unassembled WGS sequence"/>
</dbReference>
<dbReference type="KEGG" id="clec:106671998"/>
<proteinExistence type="predicted"/>
<dbReference type="OMA" id="RVRYYTP"/>
<dbReference type="OrthoDB" id="6631236at2759"/>
<evidence type="ECO:0000256" key="3">
    <source>
        <dbReference type="SAM" id="SignalP"/>
    </source>
</evidence>
<keyword evidence="1" id="KW-0193">Cuticle</keyword>
<reference evidence="4" key="1">
    <citation type="submission" date="2022-01" db="UniProtKB">
        <authorList>
            <consortium name="EnsemblMetazoa"/>
        </authorList>
    </citation>
    <scope>IDENTIFICATION</scope>
</reference>
<keyword evidence="5" id="KW-1185">Reference proteome</keyword>
<dbReference type="Pfam" id="PF00379">
    <property type="entry name" value="Chitin_bind_4"/>
    <property type="match status" value="1"/>
</dbReference>
<feature type="signal peptide" evidence="3">
    <location>
        <begin position="1"/>
        <end position="21"/>
    </location>
</feature>
<dbReference type="InterPro" id="IPR050468">
    <property type="entry name" value="Cuticle_Struct_Prot"/>
</dbReference>
<evidence type="ECO:0000256" key="1">
    <source>
        <dbReference type="PROSITE-ProRule" id="PRU00497"/>
    </source>
</evidence>